<keyword evidence="4" id="KW-1185">Reference proteome</keyword>
<gene>
    <name evidence="3" type="ORF">SacglDRAFT_00341</name>
</gene>
<proteinExistence type="predicted"/>
<organism evidence="3 4">
    <name type="scientific">Saccharomonospora glauca K62</name>
    <dbReference type="NCBI Taxonomy" id="928724"/>
    <lineage>
        <taxon>Bacteria</taxon>
        <taxon>Bacillati</taxon>
        <taxon>Actinomycetota</taxon>
        <taxon>Actinomycetes</taxon>
        <taxon>Pseudonocardiales</taxon>
        <taxon>Pseudonocardiaceae</taxon>
        <taxon>Saccharomonospora</taxon>
    </lineage>
</organism>
<dbReference type="SUPFAM" id="SSF103473">
    <property type="entry name" value="MFS general substrate transporter"/>
    <property type="match status" value="1"/>
</dbReference>
<sequence>MTESGESDGASERRESDDERRARGLPPEPSTPGQPRNTSKPPTPVTVAFWLYVLAGVLLVVVFSYTLTQQETVSNALIDLNANDNLNEEQIRTGVRTLLWTMFVGAVVFAVLFALFGWKAREGTRSARTFLTVIAAVTLLIQVLLFPTSLPMVAASFLAVVATALLYLPSVADYFPAPRRGLGGGIGGGRS</sequence>
<feature type="transmembrane region" description="Helical" evidence="2">
    <location>
        <begin position="98"/>
        <end position="118"/>
    </location>
</feature>
<feature type="transmembrane region" description="Helical" evidence="2">
    <location>
        <begin position="152"/>
        <end position="172"/>
    </location>
</feature>
<evidence type="ECO:0000256" key="1">
    <source>
        <dbReference type="SAM" id="MobiDB-lite"/>
    </source>
</evidence>
<dbReference type="AlphaFoldDB" id="I1CX72"/>
<feature type="compositionally biased region" description="Basic and acidic residues" evidence="1">
    <location>
        <begin position="10"/>
        <end position="22"/>
    </location>
</feature>
<dbReference type="Proteomes" id="UP000005087">
    <property type="component" value="Chromosome"/>
</dbReference>
<evidence type="ECO:0000256" key="2">
    <source>
        <dbReference type="SAM" id="Phobius"/>
    </source>
</evidence>
<dbReference type="RefSeq" id="WP_005461180.1">
    <property type="nucleotide sequence ID" value="NZ_CM001484.1"/>
</dbReference>
<reference evidence="4" key="2">
    <citation type="submission" date="2012-01" db="EMBL/GenBank/DDBJ databases">
        <title>Noncontiguous Finished sequence of chromosome of Saccharomonospora glauca K62.</title>
        <authorList>
            <consortium name="US DOE Joint Genome Institute"/>
            <person name="Lucas S."/>
            <person name="Han J."/>
            <person name="Lapidus A."/>
            <person name="Cheng J.-F."/>
            <person name="Goodwin L."/>
            <person name="Pitluck S."/>
            <person name="Peters L."/>
            <person name="Mikhailova N."/>
            <person name="Held B."/>
            <person name="Detter J.C."/>
            <person name="Han C."/>
            <person name="Tapia R."/>
            <person name="Land M."/>
            <person name="Hauser L."/>
            <person name="Kyrpides N."/>
            <person name="Ivanova N."/>
            <person name="Pagani I."/>
            <person name="Brambilla E.-M."/>
            <person name="Klenk H.-P."/>
            <person name="Woyke T."/>
        </authorList>
    </citation>
    <scope>NUCLEOTIDE SEQUENCE [LARGE SCALE GENOMIC DNA]</scope>
    <source>
        <strain evidence="4">K62</strain>
    </source>
</reference>
<feature type="transmembrane region" description="Helical" evidence="2">
    <location>
        <begin position="130"/>
        <end position="146"/>
    </location>
</feature>
<dbReference type="InterPro" id="IPR036259">
    <property type="entry name" value="MFS_trans_sf"/>
</dbReference>
<keyword evidence="2" id="KW-1133">Transmembrane helix</keyword>
<keyword evidence="2" id="KW-0472">Membrane</keyword>
<dbReference type="HOGENOM" id="CLU_102137_2_0_11"/>
<accession>I1CX72</accession>
<evidence type="ECO:0000313" key="3">
    <source>
        <dbReference type="EMBL" id="EIE97296.1"/>
    </source>
</evidence>
<dbReference type="eggNOG" id="ENOG50342JG">
    <property type="taxonomic scope" value="Bacteria"/>
</dbReference>
<evidence type="ECO:0000313" key="4">
    <source>
        <dbReference type="Proteomes" id="UP000005087"/>
    </source>
</evidence>
<name>I1CX72_9PSEU</name>
<keyword evidence="2" id="KW-0812">Transmembrane</keyword>
<dbReference type="OrthoDB" id="3690922at2"/>
<protein>
    <submittedName>
        <fullName evidence="3">Uncharacterized protein</fullName>
    </submittedName>
</protein>
<feature type="transmembrane region" description="Helical" evidence="2">
    <location>
        <begin position="45"/>
        <end position="67"/>
    </location>
</feature>
<feature type="region of interest" description="Disordered" evidence="1">
    <location>
        <begin position="1"/>
        <end position="41"/>
    </location>
</feature>
<dbReference type="EMBL" id="CM001484">
    <property type="protein sequence ID" value="EIE97296.1"/>
    <property type="molecule type" value="Genomic_DNA"/>
</dbReference>
<dbReference type="STRING" id="928724.SacglDRAFT_00341"/>
<reference evidence="3 4" key="1">
    <citation type="submission" date="2011-09" db="EMBL/GenBank/DDBJ databases">
        <authorList>
            <consortium name="US DOE Joint Genome Institute (JGI-PGF)"/>
            <person name="Lucas S."/>
            <person name="Han J."/>
            <person name="Lapidus A."/>
            <person name="Cheng J.-F."/>
            <person name="Goodwin L."/>
            <person name="Pitluck S."/>
            <person name="Peters L."/>
            <person name="Land M.L."/>
            <person name="Hauser L."/>
            <person name="Brambilla E."/>
            <person name="Klenk H.-P."/>
            <person name="Woyke T.J."/>
        </authorList>
    </citation>
    <scope>NUCLEOTIDE SEQUENCE [LARGE SCALE GENOMIC DNA]</scope>
    <source>
        <strain evidence="3 4">K62</strain>
    </source>
</reference>